<comment type="caution">
    <text evidence="2">The sequence shown here is derived from an EMBL/GenBank/DDBJ whole genome shotgun (WGS) entry which is preliminary data.</text>
</comment>
<proteinExistence type="predicted"/>
<evidence type="ECO:0000313" key="2">
    <source>
        <dbReference type="EMBL" id="MCV2880221.1"/>
    </source>
</evidence>
<accession>A0ABT3A2R3</accession>
<dbReference type="InterPro" id="IPR002654">
    <property type="entry name" value="Glyco_trans_25"/>
</dbReference>
<dbReference type="CDD" id="cd06532">
    <property type="entry name" value="Glyco_transf_25"/>
    <property type="match status" value="1"/>
</dbReference>
<name>A0ABT3A2R3_9RHOB</name>
<dbReference type="RefSeq" id="WP_263848564.1">
    <property type="nucleotide sequence ID" value="NZ_JAOWKW010000016.1"/>
</dbReference>
<reference evidence="2 3" key="1">
    <citation type="submission" date="2022-10" db="EMBL/GenBank/DDBJ databases">
        <title>Sinirhodobacter sp. nov., isolated from ocean surface sediments.</title>
        <authorList>
            <person name="He W."/>
            <person name="Wang L."/>
            <person name="Zhang D.-F."/>
        </authorList>
    </citation>
    <scope>NUCLEOTIDE SEQUENCE [LARGE SCALE GENOMIC DNA]</scope>
    <source>
        <strain evidence="2 3">WL0115</strain>
    </source>
</reference>
<dbReference type="Pfam" id="PF01755">
    <property type="entry name" value="Glyco_transf_25"/>
    <property type="match status" value="1"/>
</dbReference>
<protein>
    <submittedName>
        <fullName evidence="2">Glycosyltransferase family 25 protein</fullName>
    </submittedName>
</protein>
<feature type="domain" description="Glycosyl transferase family 25" evidence="1">
    <location>
        <begin position="69"/>
        <end position="201"/>
    </location>
</feature>
<gene>
    <name evidence="2" type="ORF">OE699_15365</name>
</gene>
<keyword evidence="3" id="KW-1185">Reference proteome</keyword>
<evidence type="ECO:0000259" key="1">
    <source>
        <dbReference type="Pfam" id="PF01755"/>
    </source>
</evidence>
<dbReference type="EMBL" id="JAOWKW010000016">
    <property type="protein sequence ID" value="MCV2880221.1"/>
    <property type="molecule type" value="Genomic_DNA"/>
</dbReference>
<evidence type="ECO:0000313" key="3">
    <source>
        <dbReference type="Proteomes" id="UP001526166"/>
    </source>
</evidence>
<sequence>MTPREETAAHSPRKVLLTIPTHKTSSHQACFQKYLKIKRSELIKLIAFGYDQHPRMHSKASYHRMPELEVFLINLDRSEERLKSATIELNRVGISFTRVTAVDGSLLNLNESSDYYEKGAKSWFGRPLTNGEVGCYLSHVKCLRLFLAGDKKYALILEDDIALSNNASDIWKETEKHLDNSKLQDWWLINLGKAPHKLFSKVVPLHSGNSNWICRSHYYSFGTHALLWSRSGAEAALKDCLPIISPVDVFFRDWNFRKDRCFALLEPPFTVSGAESEIEKANQASVSRKRRERFLSRQRRRLLGKSAMYKNIVKFHIRKFFDTK</sequence>
<dbReference type="Proteomes" id="UP001526166">
    <property type="component" value="Unassembled WGS sequence"/>
</dbReference>
<organism evidence="2 3">
    <name type="scientific">Sedimentimonas flavescens</name>
    <dbReference type="NCBI Taxonomy" id="2851012"/>
    <lineage>
        <taxon>Bacteria</taxon>
        <taxon>Pseudomonadati</taxon>
        <taxon>Pseudomonadota</taxon>
        <taxon>Alphaproteobacteria</taxon>
        <taxon>Rhodobacterales</taxon>
        <taxon>Rhodobacter group</taxon>
        <taxon>Sedimentimonas</taxon>
    </lineage>
</organism>